<accession>A0A4C1WCC8</accession>
<dbReference type="Proteomes" id="UP000299102">
    <property type="component" value="Unassembled WGS sequence"/>
</dbReference>
<name>A0A4C1WCC8_EUMVA</name>
<keyword evidence="2" id="KW-1185">Reference proteome</keyword>
<gene>
    <name evidence="1" type="ORF">EVAR_88182_1</name>
</gene>
<organism evidence="1 2">
    <name type="scientific">Eumeta variegata</name>
    <name type="common">Bagworm moth</name>
    <name type="synonym">Eumeta japonica</name>
    <dbReference type="NCBI Taxonomy" id="151549"/>
    <lineage>
        <taxon>Eukaryota</taxon>
        <taxon>Metazoa</taxon>
        <taxon>Ecdysozoa</taxon>
        <taxon>Arthropoda</taxon>
        <taxon>Hexapoda</taxon>
        <taxon>Insecta</taxon>
        <taxon>Pterygota</taxon>
        <taxon>Neoptera</taxon>
        <taxon>Endopterygota</taxon>
        <taxon>Lepidoptera</taxon>
        <taxon>Glossata</taxon>
        <taxon>Ditrysia</taxon>
        <taxon>Tineoidea</taxon>
        <taxon>Psychidae</taxon>
        <taxon>Oiketicinae</taxon>
        <taxon>Eumeta</taxon>
    </lineage>
</organism>
<proteinExistence type="predicted"/>
<protein>
    <submittedName>
        <fullName evidence="1">Uncharacterized protein</fullName>
    </submittedName>
</protein>
<reference evidence="1 2" key="1">
    <citation type="journal article" date="2019" name="Commun. Biol.">
        <title>The bagworm genome reveals a unique fibroin gene that provides high tensile strength.</title>
        <authorList>
            <person name="Kono N."/>
            <person name="Nakamura H."/>
            <person name="Ohtoshi R."/>
            <person name="Tomita M."/>
            <person name="Numata K."/>
            <person name="Arakawa K."/>
        </authorList>
    </citation>
    <scope>NUCLEOTIDE SEQUENCE [LARGE SCALE GENOMIC DNA]</scope>
</reference>
<comment type="caution">
    <text evidence="1">The sequence shown here is derived from an EMBL/GenBank/DDBJ whole genome shotgun (WGS) entry which is preliminary data.</text>
</comment>
<dbReference type="EMBL" id="BGZK01000529">
    <property type="protein sequence ID" value="GBP48721.1"/>
    <property type="molecule type" value="Genomic_DNA"/>
</dbReference>
<dbReference type="AlphaFoldDB" id="A0A4C1WCC8"/>
<evidence type="ECO:0000313" key="2">
    <source>
        <dbReference type="Proteomes" id="UP000299102"/>
    </source>
</evidence>
<evidence type="ECO:0000313" key="1">
    <source>
        <dbReference type="EMBL" id="GBP48721.1"/>
    </source>
</evidence>
<sequence>MYGGLTDGLAKTLLVGARHERASDDEVDRFECTLRVANHRVRALWAAAFSDSLQILRSPIRLPSVEIMAIPPTERLMSSSGLLRAVYDDDDDDDDDLK</sequence>